<reference evidence="2 3" key="1">
    <citation type="journal article" date="2019" name="Nat. Microbiol.">
        <title>Mediterranean grassland soil C-N compound turnover is dependent on rainfall and depth, and is mediated by genomically divergent microorganisms.</title>
        <authorList>
            <person name="Diamond S."/>
            <person name="Andeer P.F."/>
            <person name="Li Z."/>
            <person name="Crits-Christoph A."/>
            <person name="Burstein D."/>
            <person name="Anantharaman K."/>
            <person name="Lane K.R."/>
            <person name="Thomas B.C."/>
            <person name="Pan C."/>
            <person name="Northen T.R."/>
            <person name="Banfield J.F."/>
        </authorList>
    </citation>
    <scope>NUCLEOTIDE SEQUENCE [LARGE SCALE GENOMIC DNA]</scope>
    <source>
        <strain evidence="2">NP_8</strain>
    </source>
</reference>
<dbReference type="PANTHER" id="PTHR43591">
    <property type="entry name" value="METHYLTRANSFERASE"/>
    <property type="match status" value="1"/>
</dbReference>
<dbReference type="InterPro" id="IPR013216">
    <property type="entry name" value="Methyltransf_11"/>
</dbReference>
<name>A0A537J1I3_9BACT</name>
<dbReference type="Gene3D" id="3.40.50.150">
    <property type="entry name" value="Vaccinia Virus protein VP39"/>
    <property type="match status" value="1"/>
</dbReference>
<keyword evidence="2" id="KW-0808">Transferase</keyword>
<proteinExistence type="predicted"/>
<dbReference type="InterPro" id="IPR029063">
    <property type="entry name" value="SAM-dependent_MTases_sf"/>
</dbReference>
<dbReference type="Proteomes" id="UP000318834">
    <property type="component" value="Unassembled WGS sequence"/>
</dbReference>
<dbReference type="Pfam" id="PF08241">
    <property type="entry name" value="Methyltransf_11"/>
    <property type="match status" value="1"/>
</dbReference>
<dbReference type="EMBL" id="VBAP01000005">
    <property type="protein sequence ID" value="TMI77182.1"/>
    <property type="molecule type" value="Genomic_DNA"/>
</dbReference>
<sequence>MDARRFLPSVFCGLRSRSRRNIMDDRKRAVQRQFGQRAGAYARSASHRRDADLELLIAHLQAAPSDRALDVATGTGFTAFALRPHVRSVVGADLTRGMLEEARRLTPSGEGFSWVVGDAEALPFADGTFSIVTCRRAPHHFPHVEASVNEMVRVLAPGGRLGIVDQVPPEEAPGYDLMEALEVLRDSSHVQALRPSRWRTLLEECRVALTFAEQVESRQTMEAWLELAGADDARRRAIAAMLRGAPPQALEQIGYEERPEPSFLKRWIVLVGRK</sequence>
<evidence type="ECO:0000259" key="1">
    <source>
        <dbReference type="Pfam" id="PF08241"/>
    </source>
</evidence>
<organism evidence="2 3">
    <name type="scientific">Candidatus Segetimicrobium genomatis</name>
    <dbReference type="NCBI Taxonomy" id="2569760"/>
    <lineage>
        <taxon>Bacteria</taxon>
        <taxon>Bacillati</taxon>
        <taxon>Candidatus Sysuimicrobiota</taxon>
        <taxon>Candidatus Sysuimicrobiia</taxon>
        <taxon>Candidatus Sysuimicrobiales</taxon>
        <taxon>Candidatus Segetimicrobiaceae</taxon>
        <taxon>Candidatus Segetimicrobium</taxon>
    </lineage>
</organism>
<evidence type="ECO:0000313" key="2">
    <source>
        <dbReference type="EMBL" id="TMI77182.1"/>
    </source>
</evidence>
<dbReference type="CDD" id="cd02440">
    <property type="entry name" value="AdoMet_MTases"/>
    <property type="match status" value="1"/>
</dbReference>
<keyword evidence="2" id="KW-0489">Methyltransferase</keyword>
<dbReference type="GO" id="GO:0008757">
    <property type="term" value="F:S-adenosylmethionine-dependent methyltransferase activity"/>
    <property type="evidence" value="ECO:0007669"/>
    <property type="project" value="InterPro"/>
</dbReference>
<comment type="caution">
    <text evidence="2">The sequence shown here is derived from an EMBL/GenBank/DDBJ whole genome shotgun (WGS) entry which is preliminary data.</text>
</comment>
<gene>
    <name evidence="2" type="ORF">E6H05_00655</name>
</gene>
<dbReference type="SUPFAM" id="SSF53335">
    <property type="entry name" value="S-adenosyl-L-methionine-dependent methyltransferases"/>
    <property type="match status" value="1"/>
</dbReference>
<dbReference type="GO" id="GO:0032259">
    <property type="term" value="P:methylation"/>
    <property type="evidence" value="ECO:0007669"/>
    <property type="project" value="UniProtKB-KW"/>
</dbReference>
<evidence type="ECO:0000313" key="3">
    <source>
        <dbReference type="Proteomes" id="UP000318834"/>
    </source>
</evidence>
<protein>
    <submittedName>
        <fullName evidence="2">Methyltransferase domain-containing protein</fullName>
    </submittedName>
</protein>
<dbReference type="PANTHER" id="PTHR43591:SF97">
    <property type="entry name" value="CLASS I SAM-DEPENDENT METHYLTRANSFERASE"/>
    <property type="match status" value="1"/>
</dbReference>
<accession>A0A537J1I3</accession>
<feature type="domain" description="Methyltransferase type 11" evidence="1">
    <location>
        <begin position="69"/>
        <end position="161"/>
    </location>
</feature>
<dbReference type="AlphaFoldDB" id="A0A537J1I3"/>